<name>A0A2U9CLM9_SCOMX</name>
<keyword evidence="2" id="KW-1185">Reference proteome</keyword>
<accession>A0A2U9CLM9</accession>
<gene>
    <name evidence="1" type="ORF">SMAX5B_020293</name>
</gene>
<proteinExistence type="predicted"/>
<reference evidence="1 2" key="1">
    <citation type="submission" date="2017-12" db="EMBL/GenBank/DDBJ databases">
        <title>Integrating genomic resources of turbot (Scophthalmus maximus) in depth evaluation of genetic and physical mapping variation across individuals.</title>
        <authorList>
            <person name="Martinez P."/>
        </authorList>
    </citation>
    <scope>NUCLEOTIDE SEQUENCE [LARGE SCALE GENOMIC DNA]</scope>
</reference>
<protein>
    <submittedName>
        <fullName evidence="1">Uncharacterized protein</fullName>
    </submittedName>
</protein>
<dbReference type="Proteomes" id="UP000246464">
    <property type="component" value="Chromosome 18"/>
</dbReference>
<dbReference type="AlphaFoldDB" id="A0A2U9CLM9"/>
<evidence type="ECO:0000313" key="1">
    <source>
        <dbReference type="EMBL" id="AWP17428.1"/>
    </source>
</evidence>
<evidence type="ECO:0000313" key="2">
    <source>
        <dbReference type="Proteomes" id="UP000246464"/>
    </source>
</evidence>
<organism evidence="1 2">
    <name type="scientific">Scophthalmus maximus</name>
    <name type="common">Turbot</name>
    <name type="synonym">Psetta maxima</name>
    <dbReference type="NCBI Taxonomy" id="52904"/>
    <lineage>
        <taxon>Eukaryota</taxon>
        <taxon>Metazoa</taxon>
        <taxon>Chordata</taxon>
        <taxon>Craniata</taxon>
        <taxon>Vertebrata</taxon>
        <taxon>Euteleostomi</taxon>
        <taxon>Actinopterygii</taxon>
        <taxon>Neopterygii</taxon>
        <taxon>Teleostei</taxon>
        <taxon>Neoteleostei</taxon>
        <taxon>Acanthomorphata</taxon>
        <taxon>Carangaria</taxon>
        <taxon>Pleuronectiformes</taxon>
        <taxon>Pleuronectoidei</taxon>
        <taxon>Scophthalmidae</taxon>
        <taxon>Scophthalmus</taxon>
    </lineage>
</organism>
<dbReference type="EMBL" id="CP026260">
    <property type="protein sequence ID" value="AWP17428.1"/>
    <property type="molecule type" value="Genomic_DNA"/>
</dbReference>
<sequence length="55" mass="6203">MPKANKSAELLFQFLPMTKQKLLRSINPCIIEGNLTPSTSRRRIIISSRQTASDT</sequence>